<keyword evidence="4 6" id="KW-1133">Transmembrane helix</keyword>
<evidence type="ECO:0000256" key="4">
    <source>
        <dbReference type="ARBA" id="ARBA00022989"/>
    </source>
</evidence>
<feature type="transmembrane region" description="Helical" evidence="6">
    <location>
        <begin position="6"/>
        <end position="24"/>
    </location>
</feature>
<reference evidence="7 8" key="1">
    <citation type="submission" date="2021-07" db="EMBL/GenBank/DDBJ databases">
        <title>Sequencing Streptomyces halstedii LGO-A4 genome an citrus endophytic actinomycete.</title>
        <authorList>
            <person name="Samborskyy M."/>
            <person name="Scott N."/>
            <person name="Deglau R."/>
            <person name="Dickens S."/>
            <person name="Oliveira L.G."/>
        </authorList>
    </citation>
    <scope>NUCLEOTIDE SEQUENCE [LARGE SCALE GENOMIC DNA]</scope>
    <source>
        <strain evidence="7 8">LGO-A4</strain>
    </source>
</reference>
<keyword evidence="8" id="KW-1185">Reference proteome</keyword>
<keyword evidence="2" id="KW-1003">Cell membrane</keyword>
<dbReference type="GeneID" id="97293127"/>
<dbReference type="Pfam" id="PF02653">
    <property type="entry name" value="BPD_transp_2"/>
    <property type="match status" value="1"/>
</dbReference>
<dbReference type="PANTHER" id="PTHR43370">
    <property type="entry name" value="SUGAR ABC TRANSPORTER INTEGRAL MEMBRANE PROTEIN-RELATED"/>
    <property type="match status" value="1"/>
</dbReference>
<evidence type="ECO:0000313" key="7">
    <source>
        <dbReference type="EMBL" id="MBV7672105.1"/>
    </source>
</evidence>
<feature type="transmembrane region" description="Helical" evidence="6">
    <location>
        <begin position="269"/>
        <end position="290"/>
    </location>
</feature>
<evidence type="ECO:0000256" key="1">
    <source>
        <dbReference type="ARBA" id="ARBA00004651"/>
    </source>
</evidence>
<sequence length="311" mass="31818">MSGFTSAVLIQTVPVLLAALAAMFTQQARILNVAVEGMMLMAAFVAIAVGQVTGSVGVAVLAAVGAGVLMSLLFGIFTLRLNANPLVAGLGINLLAGGVTVFLLERVYENPGGLRPDEFPELWSVSGDWLRAIPFVGPALDGQSVIVLLALALVPLSWLLLYRTPIGYAMRAAGEDEHAARAAGISVGRARMTAVLLSGLLGGLAGAQLSMAALHFFLPDMTSGRGFLGLAAMLFGGATPAGSLGASTLFGVAGAAGDRLQGGAIPNQLVLAVPYIAAILALTAARMGLFRRIRTARRSRTPQEAADGVAV</sequence>
<dbReference type="PANTHER" id="PTHR43370:SF1">
    <property type="entry name" value="GUANOSINE ABC TRANSPORTER PERMEASE PROTEIN NUPQ"/>
    <property type="match status" value="1"/>
</dbReference>
<comment type="subcellular location">
    <subcellularLocation>
        <location evidence="1">Cell membrane</location>
        <topology evidence="1">Multi-pass membrane protein</topology>
    </subcellularLocation>
</comment>
<accession>A0ABS6TUZ6</accession>
<feature type="transmembrane region" description="Helical" evidence="6">
    <location>
        <begin position="144"/>
        <end position="162"/>
    </location>
</feature>
<dbReference type="CDD" id="cd06580">
    <property type="entry name" value="TM_PBP1_transp_TpRbsC_like"/>
    <property type="match status" value="1"/>
</dbReference>
<keyword evidence="3 6" id="KW-0812">Transmembrane</keyword>
<evidence type="ECO:0000256" key="5">
    <source>
        <dbReference type="ARBA" id="ARBA00023136"/>
    </source>
</evidence>
<feature type="transmembrane region" description="Helical" evidence="6">
    <location>
        <begin position="86"/>
        <end position="104"/>
    </location>
</feature>
<gene>
    <name evidence="7" type="ORF">STHAL_21895</name>
</gene>
<dbReference type="Proteomes" id="UP000735541">
    <property type="component" value="Unassembled WGS sequence"/>
</dbReference>
<evidence type="ECO:0000256" key="2">
    <source>
        <dbReference type="ARBA" id="ARBA00022475"/>
    </source>
</evidence>
<feature type="transmembrane region" description="Helical" evidence="6">
    <location>
        <begin position="31"/>
        <end position="50"/>
    </location>
</feature>
<organism evidence="7 8">
    <name type="scientific">Streptomyces halstedii</name>
    <dbReference type="NCBI Taxonomy" id="1944"/>
    <lineage>
        <taxon>Bacteria</taxon>
        <taxon>Bacillati</taxon>
        <taxon>Actinomycetota</taxon>
        <taxon>Actinomycetes</taxon>
        <taxon>Kitasatosporales</taxon>
        <taxon>Streptomycetaceae</taxon>
        <taxon>Streptomyces</taxon>
    </lineage>
</organism>
<evidence type="ECO:0000256" key="6">
    <source>
        <dbReference type="SAM" id="Phobius"/>
    </source>
</evidence>
<proteinExistence type="predicted"/>
<dbReference type="RefSeq" id="WP_103489196.1">
    <property type="nucleotide sequence ID" value="NZ_CP109044.1"/>
</dbReference>
<dbReference type="EMBL" id="JAHUVW010000001">
    <property type="protein sequence ID" value="MBV7672105.1"/>
    <property type="molecule type" value="Genomic_DNA"/>
</dbReference>
<feature type="transmembrane region" description="Helical" evidence="6">
    <location>
        <begin position="56"/>
        <end position="79"/>
    </location>
</feature>
<dbReference type="InterPro" id="IPR001851">
    <property type="entry name" value="ABC_transp_permease"/>
</dbReference>
<feature type="transmembrane region" description="Helical" evidence="6">
    <location>
        <begin position="194"/>
        <end position="218"/>
    </location>
</feature>
<keyword evidence="5 6" id="KW-0472">Membrane</keyword>
<comment type="caution">
    <text evidence="7">The sequence shown here is derived from an EMBL/GenBank/DDBJ whole genome shotgun (WGS) entry which is preliminary data.</text>
</comment>
<protein>
    <submittedName>
        <fullName evidence="7">ABC transporter permease</fullName>
    </submittedName>
</protein>
<name>A0ABS6TUZ6_STRHA</name>
<evidence type="ECO:0000256" key="3">
    <source>
        <dbReference type="ARBA" id="ARBA00022692"/>
    </source>
</evidence>
<evidence type="ECO:0000313" key="8">
    <source>
        <dbReference type="Proteomes" id="UP000735541"/>
    </source>
</evidence>